<dbReference type="STRING" id="331113.SNE_A00190"/>
<name>F8L516_SIMNZ</name>
<dbReference type="EMBL" id="FR872582">
    <property type="protein sequence ID" value="CCB87897.1"/>
    <property type="molecule type" value="Genomic_DNA"/>
</dbReference>
<organism evidence="1 2">
    <name type="scientific">Simkania negevensis (strain ATCC VR-1471 / DSM 27360 / Z)</name>
    <dbReference type="NCBI Taxonomy" id="331113"/>
    <lineage>
        <taxon>Bacteria</taxon>
        <taxon>Pseudomonadati</taxon>
        <taxon>Chlamydiota</taxon>
        <taxon>Chlamydiia</taxon>
        <taxon>Parachlamydiales</taxon>
        <taxon>Simkaniaceae</taxon>
        <taxon>Simkania</taxon>
    </lineage>
</organism>
<evidence type="ECO:0000313" key="2">
    <source>
        <dbReference type="Proteomes" id="UP000000496"/>
    </source>
</evidence>
<evidence type="ECO:0000313" key="1">
    <source>
        <dbReference type="EMBL" id="CCB87897.1"/>
    </source>
</evidence>
<protein>
    <submittedName>
        <fullName evidence="1">Uncharacterized protein</fullName>
    </submittedName>
</protein>
<dbReference type="KEGG" id="sng:SNE_A00190"/>
<dbReference type="HOGENOM" id="CLU_2702800_0_0_0"/>
<dbReference type="Proteomes" id="UP000000496">
    <property type="component" value="Chromosome gsn.131"/>
</dbReference>
<dbReference type="RefSeq" id="WP_013942364.1">
    <property type="nucleotide sequence ID" value="NC_015713.1"/>
</dbReference>
<dbReference type="AlphaFoldDB" id="F8L516"/>
<sequence>MSHKVSLDGSKCPFTAYEEDHNRRKVDPENLQSQVDQIFKTKRETPVSQEVVDAVVKGRPGDLFSGFSPNTKA</sequence>
<proteinExistence type="predicted"/>
<keyword evidence="2" id="KW-1185">Reference proteome</keyword>
<gene>
    <name evidence="1" type="ordered locus">SNE_A00190</name>
</gene>
<reference evidence="1 2" key="2">
    <citation type="journal article" date="2011" name="Mol. Biol. Evol.">
        <title>Unity in variety--the pan-genome of the Chlamydiae.</title>
        <authorList>
            <person name="Collingro A."/>
            <person name="Tischler P."/>
            <person name="Weinmaier T."/>
            <person name="Penz T."/>
            <person name="Heinz E."/>
            <person name="Brunham R.C."/>
            <person name="Read T.D."/>
            <person name="Bavoil P.M."/>
            <person name="Sachse K."/>
            <person name="Kahane S."/>
            <person name="Friedman M.G."/>
            <person name="Rattei T."/>
            <person name="Myers G.S."/>
            <person name="Horn M."/>
        </authorList>
    </citation>
    <scope>NUCLEOTIDE SEQUENCE [LARGE SCALE GENOMIC DNA]</scope>
    <source>
        <strain evidence="2">ATCC VR-1471 / Z</strain>
    </source>
</reference>
<reference key="1">
    <citation type="journal article" date="2011" name="Mol. Biol. Evol.">
        <title>Unity in variety -- the pan-genome of the Chlamydiae.</title>
        <authorList>
            <person name="Collingro A."/>
            <person name="Tischler P."/>
            <person name="Weinmaier T."/>
            <person name="Penz T."/>
            <person name="Heinz E."/>
            <person name="Brunham R.C."/>
            <person name="Read T.D."/>
            <person name="Bavoil P.M."/>
            <person name="Sachse K."/>
            <person name="Kahane S."/>
            <person name="Friedman M.G."/>
            <person name="Rattei T."/>
            <person name="Myers G.S.A."/>
            <person name="Horn M."/>
        </authorList>
    </citation>
    <scope>NUCLEOTIDE SEQUENCE</scope>
    <source>
        <strain>Z</strain>
    </source>
</reference>
<accession>F8L516</accession>